<dbReference type="EMBL" id="VCKW01000471">
    <property type="protein sequence ID" value="TMQ84992.1"/>
    <property type="molecule type" value="Genomic_DNA"/>
</dbReference>
<keyword evidence="3" id="KW-1185">Reference proteome</keyword>
<feature type="non-terminal residue" evidence="2">
    <location>
        <position position="1"/>
    </location>
</feature>
<feature type="domain" description="Protein kinase G tetratricopeptide repeat containing" evidence="1">
    <location>
        <begin position="8"/>
        <end position="58"/>
    </location>
</feature>
<dbReference type="Proteomes" id="UP000309174">
    <property type="component" value="Unassembled WGS sequence"/>
</dbReference>
<dbReference type="InterPro" id="IPR031636">
    <property type="entry name" value="PknG_TPR"/>
</dbReference>
<dbReference type="InterPro" id="IPR011990">
    <property type="entry name" value="TPR-like_helical_dom_sf"/>
</dbReference>
<dbReference type="AlphaFoldDB" id="A0A5C4IYK0"/>
<proteinExistence type="predicted"/>
<evidence type="ECO:0000313" key="3">
    <source>
        <dbReference type="Proteomes" id="UP000309174"/>
    </source>
</evidence>
<gene>
    <name evidence="2" type="ORF">ETD83_40750</name>
</gene>
<comment type="caution">
    <text evidence="2">The sequence shown here is derived from an EMBL/GenBank/DDBJ whole genome shotgun (WGS) entry which is preliminary data.</text>
</comment>
<sequence length="60" mass="7067">EEVYRRQTRGGAVLGTPLSEPQLRRLLETTYRELARRTRDRDECRRLVDSANAVRPRTLL</sequence>
<organism evidence="2 3">
    <name type="scientific">Actinomadura soli</name>
    <dbReference type="NCBI Taxonomy" id="2508997"/>
    <lineage>
        <taxon>Bacteria</taxon>
        <taxon>Bacillati</taxon>
        <taxon>Actinomycetota</taxon>
        <taxon>Actinomycetes</taxon>
        <taxon>Streptosporangiales</taxon>
        <taxon>Thermomonosporaceae</taxon>
        <taxon>Actinomadura</taxon>
    </lineage>
</organism>
<dbReference type="Gene3D" id="1.25.40.10">
    <property type="entry name" value="Tetratricopeptide repeat domain"/>
    <property type="match status" value="1"/>
</dbReference>
<evidence type="ECO:0000259" key="1">
    <source>
        <dbReference type="Pfam" id="PF16918"/>
    </source>
</evidence>
<reference evidence="2 3" key="1">
    <citation type="submission" date="2019-05" db="EMBL/GenBank/DDBJ databases">
        <title>Draft genome sequence of Actinomadura sp. 14C53.</title>
        <authorList>
            <person name="Saricaoglu S."/>
            <person name="Isik K."/>
        </authorList>
    </citation>
    <scope>NUCLEOTIDE SEQUENCE [LARGE SCALE GENOMIC DNA]</scope>
    <source>
        <strain evidence="2 3">14C53</strain>
    </source>
</reference>
<evidence type="ECO:0000313" key="2">
    <source>
        <dbReference type="EMBL" id="TMQ84992.1"/>
    </source>
</evidence>
<name>A0A5C4IYK0_9ACTN</name>
<accession>A0A5C4IYK0</accession>
<dbReference type="RefSeq" id="WP_138650595.1">
    <property type="nucleotide sequence ID" value="NZ_VCKW01000471.1"/>
</dbReference>
<dbReference type="Pfam" id="PF16918">
    <property type="entry name" value="PknG_TPR"/>
    <property type="match status" value="1"/>
</dbReference>
<protein>
    <recommendedName>
        <fullName evidence="1">Protein kinase G tetratricopeptide repeat containing domain-containing protein</fullName>
    </recommendedName>
</protein>